<keyword evidence="2" id="KW-0067">ATP-binding</keyword>
<accession>A0A7C2BLD6</accession>
<comment type="caution">
    <text evidence="3">The sequence shown here is derived from an EMBL/GenBank/DDBJ whole genome shotgun (WGS) entry which is preliminary data.</text>
</comment>
<dbReference type="InterPro" id="IPR033756">
    <property type="entry name" value="YlxH/NBP35"/>
</dbReference>
<dbReference type="GO" id="GO:0005524">
    <property type="term" value="F:ATP binding"/>
    <property type="evidence" value="ECO:0007669"/>
    <property type="project" value="UniProtKB-KW"/>
</dbReference>
<reference evidence="3" key="1">
    <citation type="journal article" date="2020" name="mSystems">
        <title>Genome- and Community-Level Interaction Insights into Carbon Utilization and Element Cycling Functions of Hydrothermarchaeota in Hydrothermal Sediment.</title>
        <authorList>
            <person name="Zhou Z."/>
            <person name="Liu Y."/>
            <person name="Xu W."/>
            <person name="Pan J."/>
            <person name="Luo Z.H."/>
            <person name="Li M."/>
        </authorList>
    </citation>
    <scope>NUCLEOTIDE SEQUENCE [LARGE SCALE GENOMIC DNA]</scope>
    <source>
        <strain evidence="3">SpSt-23</strain>
    </source>
</reference>
<dbReference type="Pfam" id="PF10609">
    <property type="entry name" value="ParA"/>
    <property type="match status" value="1"/>
</dbReference>
<sequence length="241" mass="26628">MISDPRFHGAVKRLGEIPKVYLVLSSKGGVGKSLISTLLSYYSSLKEVPTGLLDLDFTNPSTHIILGVKPGEISYKEEKGLEPFKIGKLSYFSIISFTRDNPLVLKGDEARNVMREVLSIVNWTGVQKLFIDTPPGLGDEQLEAIYNLKSLVKPIVVSTPHNLSIQSVLRLVKILRDAGFSEILFVENMGNGKLEAFADAEGLNYVGYIPFVENIESCIGSTLKIENCVLKQYFEAILSKT</sequence>
<gene>
    <name evidence="3" type="ORF">ENP55_04050</name>
</gene>
<dbReference type="InterPro" id="IPR044304">
    <property type="entry name" value="NUBPL-like"/>
</dbReference>
<dbReference type="SUPFAM" id="SSF52540">
    <property type="entry name" value="P-loop containing nucleoside triphosphate hydrolases"/>
    <property type="match status" value="1"/>
</dbReference>
<dbReference type="Gene3D" id="3.40.50.300">
    <property type="entry name" value="P-loop containing nucleotide triphosphate hydrolases"/>
    <property type="match status" value="1"/>
</dbReference>
<evidence type="ECO:0000256" key="2">
    <source>
        <dbReference type="ARBA" id="ARBA00022840"/>
    </source>
</evidence>
<dbReference type="PANTHER" id="PTHR42961">
    <property type="entry name" value="IRON-SULFUR PROTEIN NUBPL"/>
    <property type="match status" value="1"/>
</dbReference>
<dbReference type="PANTHER" id="PTHR42961:SF2">
    <property type="entry name" value="IRON-SULFUR PROTEIN NUBPL"/>
    <property type="match status" value="1"/>
</dbReference>
<protein>
    <submittedName>
        <fullName evidence="3">Nucleotide-binding protein</fullName>
    </submittedName>
</protein>
<dbReference type="InterPro" id="IPR027417">
    <property type="entry name" value="P-loop_NTPase"/>
</dbReference>
<dbReference type="GO" id="GO:0016226">
    <property type="term" value="P:iron-sulfur cluster assembly"/>
    <property type="evidence" value="ECO:0007669"/>
    <property type="project" value="InterPro"/>
</dbReference>
<proteinExistence type="predicted"/>
<dbReference type="AlphaFoldDB" id="A0A7C2BLD6"/>
<evidence type="ECO:0000256" key="1">
    <source>
        <dbReference type="ARBA" id="ARBA00022741"/>
    </source>
</evidence>
<dbReference type="EMBL" id="DSJT01000023">
    <property type="protein sequence ID" value="HEF87456.1"/>
    <property type="molecule type" value="Genomic_DNA"/>
</dbReference>
<organism evidence="3">
    <name type="scientific">Thermosphaera aggregans</name>
    <dbReference type="NCBI Taxonomy" id="54254"/>
    <lineage>
        <taxon>Archaea</taxon>
        <taxon>Thermoproteota</taxon>
        <taxon>Thermoprotei</taxon>
        <taxon>Desulfurococcales</taxon>
        <taxon>Desulfurococcaceae</taxon>
        <taxon>Thermosphaera</taxon>
    </lineage>
</organism>
<name>A0A7C2BLD6_9CREN</name>
<dbReference type="GO" id="GO:0051539">
    <property type="term" value="F:4 iron, 4 sulfur cluster binding"/>
    <property type="evidence" value="ECO:0007669"/>
    <property type="project" value="TreeGrafter"/>
</dbReference>
<evidence type="ECO:0000313" key="3">
    <source>
        <dbReference type="EMBL" id="HEF87456.1"/>
    </source>
</evidence>
<keyword evidence="1" id="KW-0547">Nucleotide-binding</keyword>